<sequence length="53" mass="6206">MWLGPMFLLLCSSRTIWPLNHLWRNMIAIDDLRYIEGNSFRPGVNPIGIHKVL</sequence>
<feature type="signal peptide" evidence="1">
    <location>
        <begin position="1"/>
        <end position="18"/>
    </location>
</feature>
<proteinExistence type="predicted"/>
<accession>A0A251V9K4</accession>
<dbReference type="EMBL" id="CM007892">
    <property type="protein sequence ID" value="OTG32290.1"/>
    <property type="molecule type" value="Genomic_DNA"/>
</dbReference>
<reference evidence="3" key="1">
    <citation type="journal article" date="2017" name="Nature">
        <title>The sunflower genome provides insights into oil metabolism, flowering and Asterid evolution.</title>
        <authorList>
            <person name="Badouin H."/>
            <person name="Gouzy J."/>
            <person name="Grassa C.J."/>
            <person name="Murat F."/>
            <person name="Staton S.E."/>
            <person name="Cottret L."/>
            <person name="Lelandais-Briere C."/>
            <person name="Owens G.L."/>
            <person name="Carrere S."/>
            <person name="Mayjonade B."/>
            <person name="Legrand L."/>
            <person name="Gill N."/>
            <person name="Kane N.C."/>
            <person name="Bowers J.E."/>
            <person name="Hubner S."/>
            <person name="Bellec A."/>
            <person name="Berard A."/>
            <person name="Berges H."/>
            <person name="Blanchet N."/>
            <person name="Boniface M.C."/>
            <person name="Brunel D."/>
            <person name="Catrice O."/>
            <person name="Chaidir N."/>
            <person name="Claudel C."/>
            <person name="Donnadieu C."/>
            <person name="Faraut T."/>
            <person name="Fievet G."/>
            <person name="Helmstetter N."/>
            <person name="King M."/>
            <person name="Knapp S.J."/>
            <person name="Lai Z."/>
            <person name="Le Paslier M.C."/>
            <person name="Lippi Y."/>
            <person name="Lorenzon L."/>
            <person name="Mandel J.R."/>
            <person name="Marage G."/>
            <person name="Marchand G."/>
            <person name="Marquand E."/>
            <person name="Bret-Mestries E."/>
            <person name="Morien E."/>
            <person name="Nambeesan S."/>
            <person name="Nguyen T."/>
            <person name="Pegot-Espagnet P."/>
            <person name="Pouilly N."/>
            <person name="Raftis F."/>
            <person name="Sallet E."/>
            <person name="Schiex T."/>
            <person name="Thomas J."/>
            <person name="Vandecasteele C."/>
            <person name="Vares D."/>
            <person name="Vear F."/>
            <person name="Vautrin S."/>
            <person name="Crespi M."/>
            <person name="Mangin B."/>
            <person name="Burke J.M."/>
            <person name="Salse J."/>
            <person name="Munos S."/>
            <person name="Vincourt P."/>
            <person name="Rieseberg L.H."/>
            <person name="Langlade N.B."/>
        </authorList>
    </citation>
    <scope>NUCLEOTIDE SEQUENCE [LARGE SCALE GENOMIC DNA]</scope>
    <source>
        <strain evidence="3">cv. SF193</strain>
    </source>
</reference>
<dbReference type="AlphaFoldDB" id="A0A251V9K4"/>
<evidence type="ECO:0000313" key="2">
    <source>
        <dbReference type="EMBL" id="OTG32290.1"/>
    </source>
</evidence>
<gene>
    <name evidence="2" type="ORF">HannXRQ_Chr03g0084981</name>
</gene>
<organism evidence="2 3">
    <name type="scientific">Helianthus annuus</name>
    <name type="common">Common sunflower</name>
    <dbReference type="NCBI Taxonomy" id="4232"/>
    <lineage>
        <taxon>Eukaryota</taxon>
        <taxon>Viridiplantae</taxon>
        <taxon>Streptophyta</taxon>
        <taxon>Embryophyta</taxon>
        <taxon>Tracheophyta</taxon>
        <taxon>Spermatophyta</taxon>
        <taxon>Magnoliopsida</taxon>
        <taxon>eudicotyledons</taxon>
        <taxon>Gunneridae</taxon>
        <taxon>Pentapetalae</taxon>
        <taxon>asterids</taxon>
        <taxon>campanulids</taxon>
        <taxon>Asterales</taxon>
        <taxon>Asteraceae</taxon>
        <taxon>Asteroideae</taxon>
        <taxon>Heliantheae alliance</taxon>
        <taxon>Heliantheae</taxon>
        <taxon>Helianthus</taxon>
    </lineage>
</organism>
<protein>
    <submittedName>
        <fullName evidence="2">Uncharacterized protein</fullName>
    </submittedName>
</protein>
<keyword evidence="3" id="KW-1185">Reference proteome</keyword>
<name>A0A251V9K4_HELAN</name>
<dbReference type="InParanoid" id="A0A251V9K4"/>
<keyword evidence="1" id="KW-0732">Signal</keyword>
<feature type="chain" id="PRO_5012490679" evidence="1">
    <location>
        <begin position="19"/>
        <end position="53"/>
    </location>
</feature>
<evidence type="ECO:0000256" key="1">
    <source>
        <dbReference type="SAM" id="SignalP"/>
    </source>
</evidence>
<dbReference type="Proteomes" id="UP000215914">
    <property type="component" value="Chromosome 3"/>
</dbReference>
<evidence type="ECO:0000313" key="3">
    <source>
        <dbReference type="Proteomes" id="UP000215914"/>
    </source>
</evidence>